<dbReference type="PANTHER" id="PTHR21621:SF0">
    <property type="entry name" value="BETA-CITRYLGLUTAMATE SYNTHASE B-RELATED"/>
    <property type="match status" value="1"/>
</dbReference>
<dbReference type="GO" id="GO:0009432">
    <property type="term" value="P:SOS response"/>
    <property type="evidence" value="ECO:0007669"/>
    <property type="project" value="TreeGrafter"/>
</dbReference>
<dbReference type="EMBL" id="LCIT01000009">
    <property type="protein sequence ID" value="KKT62787.1"/>
    <property type="molecule type" value="Genomic_DNA"/>
</dbReference>
<proteinExistence type="predicted"/>
<dbReference type="PANTHER" id="PTHR21621">
    <property type="entry name" value="RIBOSOMAL PROTEIN S6 MODIFICATION PROTEIN"/>
    <property type="match status" value="1"/>
</dbReference>
<gene>
    <name evidence="3" type="ORF">UW55_C0009G0018</name>
</gene>
<evidence type="ECO:0000259" key="2">
    <source>
        <dbReference type="PROSITE" id="PS50975"/>
    </source>
</evidence>
<organism evidence="3 4">
    <name type="scientific">Candidatus Giovannonibacteria bacterium GW2011_GWA2_44_26</name>
    <dbReference type="NCBI Taxonomy" id="1618648"/>
    <lineage>
        <taxon>Bacteria</taxon>
        <taxon>Candidatus Giovannoniibacteriota</taxon>
    </lineage>
</organism>
<dbReference type="GO" id="GO:0018169">
    <property type="term" value="F:ribosomal S6-glutamic acid ligase activity"/>
    <property type="evidence" value="ECO:0007669"/>
    <property type="project" value="TreeGrafter"/>
</dbReference>
<dbReference type="InterPro" id="IPR011761">
    <property type="entry name" value="ATP-grasp"/>
</dbReference>
<accession>A0A0G1L2E8</accession>
<comment type="caution">
    <text evidence="3">The sequence shown here is derived from an EMBL/GenBank/DDBJ whole genome shotgun (WGS) entry which is preliminary data.</text>
</comment>
<dbReference type="Pfam" id="PF08443">
    <property type="entry name" value="RimK"/>
    <property type="match status" value="1"/>
</dbReference>
<feature type="domain" description="ATP-grasp" evidence="2">
    <location>
        <begin position="267"/>
        <end position="308"/>
    </location>
</feature>
<name>A0A0G1L2E8_9BACT</name>
<dbReference type="Gene3D" id="3.30.470.20">
    <property type="entry name" value="ATP-grasp fold, B domain"/>
    <property type="match status" value="1"/>
</dbReference>
<dbReference type="PROSITE" id="PS50975">
    <property type="entry name" value="ATP_GRASP"/>
    <property type="match status" value="1"/>
</dbReference>
<dbReference type="AlphaFoldDB" id="A0A0G1L2E8"/>
<keyword evidence="1" id="KW-0067">ATP-binding</keyword>
<dbReference type="InterPro" id="IPR013651">
    <property type="entry name" value="ATP-grasp_RimK-type"/>
</dbReference>
<dbReference type="GO" id="GO:0046872">
    <property type="term" value="F:metal ion binding"/>
    <property type="evidence" value="ECO:0007669"/>
    <property type="project" value="InterPro"/>
</dbReference>
<evidence type="ECO:0000313" key="3">
    <source>
        <dbReference type="EMBL" id="KKT62787.1"/>
    </source>
</evidence>
<reference evidence="3 4" key="1">
    <citation type="journal article" date="2015" name="Nature">
        <title>rRNA introns, odd ribosomes, and small enigmatic genomes across a large radiation of phyla.</title>
        <authorList>
            <person name="Brown C.T."/>
            <person name="Hug L.A."/>
            <person name="Thomas B.C."/>
            <person name="Sharon I."/>
            <person name="Castelle C.J."/>
            <person name="Singh A."/>
            <person name="Wilkins M.J."/>
            <person name="Williams K.H."/>
            <person name="Banfield J.F."/>
        </authorList>
    </citation>
    <scope>NUCLEOTIDE SEQUENCE [LARGE SCALE GENOMIC DNA]</scope>
</reference>
<dbReference type="SUPFAM" id="SSF56059">
    <property type="entry name" value="Glutathione synthetase ATP-binding domain-like"/>
    <property type="match status" value="1"/>
</dbReference>
<protein>
    <submittedName>
        <fullName evidence="3">RimK domain protein ATP-grasp</fullName>
    </submittedName>
</protein>
<dbReference type="GO" id="GO:0005524">
    <property type="term" value="F:ATP binding"/>
    <property type="evidence" value="ECO:0007669"/>
    <property type="project" value="UniProtKB-UniRule"/>
</dbReference>
<keyword evidence="1" id="KW-0547">Nucleotide-binding</keyword>
<dbReference type="GO" id="GO:0005737">
    <property type="term" value="C:cytoplasm"/>
    <property type="evidence" value="ECO:0007669"/>
    <property type="project" value="TreeGrafter"/>
</dbReference>
<evidence type="ECO:0000313" key="4">
    <source>
        <dbReference type="Proteomes" id="UP000033945"/>
    </source>
</evidence>
<sequence>MLLIISLHPDETYELVTRYLTIPFKCLYINQDPFHSMSYDYSDGKFSYFFDNTNLLDVSSVWYRIARLTYSRRPKNEPYWLFNRLSREEMIKMLYGLLPNAKWCSNPYAIERAENKVLQMEVASKLDMHLPATLITSEPNKAIKFRNDVGLMIVKPLAKEVVEDEKQAFAFFTSRITPEMKVDFTGLAQCPAIFQQEIIRECDVRTIVIGEKVFSMAIHQVGDKKGGVDWRIGGHKDLEFSIHSLPCNLENQCIKLTKALDLKYGALDFVLGKDGNYYFLEINPNGAWVFVERATGMPLSKAMAEVLIS</sequence>
<dbReference type="Proteomes" id="UP000033945">
    <property type="component" value="Unassembled WGS sequence"/>
</dbReference>
<evidence type="ECO:0000256" key="1">
    <source>
        <dbReference type="PROSITE-ProRule" id="PRU00409"/>
    </source>
</evidence>